<dbReference type="InterPro" id="IPR002678">
    <property type="entry name" value="DUF34/NIF3"/>
</dbReference>
<dbReference type="EMBL" id="JBHRSW010000004">
    <property type="protein sequence ID" value="MFC3120120.1"/>
    <property type="molecule type" value="Genomic_DNA"/>
</dbReference>
<dbReference type="NCBIfam" id="TIGR00486">
    <property type="entry name" value="YbgI_SA1388"/>
    <property type="match status" value="1"/>
</dbReference>
<comment type="caution">
    <text evidence="3">The sequence shown here is derived from an EMBL/GenBank/DDBJ whole genome shotgun (WGS) entry which is preliminary data.</text>
</comment>
<evidence type="ECO:0000256" key="1">
    <source>
        <dbReference type="ARBA" id="ARBA00006964"/>
    </source>
</evidence>
<protein>
    <submittedName>
        <fullName evidence="3">Nif3-like dinuclear metal center hexameric protein</fullName>
    </submittedName>
</protein>
<sequence length="255" mass="28118">MRRQELNKVLDELLSASSIKDYCPNGLQVEGSQEIKRIVSGVTASQALIDSAIEREADTILVHHGYFWKNEAQVLVGMKHKRIKSLFQNDINLFAYHLPIDVHPTLGNNAQIGKRLGLENIVALPDITPQGIVMSGRLPQPISHQQLTSILSSVFARQVVSVGDKQNISQLAWCSGGGQNYIDAVVDIQVEGKPIDAFISGEISEQTTHSAREQGIDYFAVGHHASERYGVKAVGEWLAQHFDVEVQFVDIDNPA</sequence>
<organism evidence="3 4">
    <name type="scientific">Agaribacter flavus</name>
    <dbReference type="NCBI Taxonomy" id="1902781"/>
    <lineage>
        <taxon>Bacteria</taxon>
        <taxon>Pseudomonadati</taxon>
        <taxon>Pseudomonadota</taxon>
        <taxon>Gammaproteobacteria</taxon>
        <taxon>Alteromonadales</taxon>
        <taxon>Alteromonadaceae</taxon>
        <taxon>Agaribacter</taxon>
    </lineage>
</organism>
<dbReference type="Gene3D" id="3.40.1390.30">
    <property type="entry name" value="NIF3 (NGG1p interacting factor 3)-like"/>
    <property type="match status" value="2"/>
</dbReference>
<name>A0ABV7FJ05_9ALTE</name>
<keyword evidence="2" id="KW-0479">Metal-binding</keyword>
<comment type="similarity">
    <text evidence="1">Belongs to the GTP cyclohydrolase I type 2/NIF3 family.</text>
</comment>
<dbReference type="SUPFAM" id="SSF102705">
    <property type="entry name" value="NIF3 (NGG1p interacting factor 3)-like"/>
    <property type="match status" value="1"/>
</dbReference>
<keyword evidence="4" id="KW-1185">Reference proteome</keyword>
<dbReference type="Pfam" id="PF01784">
    <property type="entry name" value="DUF34_NIF3"/>
    <property type="match status" value="1"/>
</dbReference>
<dbReference type="PANTHER" id="PTHR13799">
    <property type="entry name" value="NGG1 INTERACTING FACTOR 3"/>
    <property type="match status" value="1"/>
</dbReference>
<evidence type="ECO:0000313" key="3">
    <source>
        <dbReference type="EMBL" id="MFC3120120.1"/>
    </source>
</evidence>
<accession>A0ABV7FJ05</accession>
<reference evidence="4" key="1">
    <citation type="journal article" date="2019" name="Int. J. Syst. Evol. Microbiol.">
        <title>The Global Catalogue of Microorganisms (GCM) 10K type strain sequencing project: providing services to taxonomists for standard genome sequencing and annotation.</title>
        <authorList>
            <consortium name="The Broad Institute Genomics Platform"/>
            <consortium name="The Broad Institute Genome Sequencing Center for Infectious Disease"/>
            <person name="Wu L."/>
            <person name="Ma J."/>
        </authorList>
    </citation>
    <scope>NUCLEOTIDE SEQUENCE [LARGE SCALE GENOMIC DNA]</scope>
    <source>
        <strain evidence="4">KCTC 52473</strain>
    </source>
</reference>
<dbReference type="Proteomes" id="UP001595478">
    <property type="component" value="Unassembled WGS sequence"/>
</dbReference>
<dbReference type="RefSeq" id="WP_376918263.1">
    <property type="nucleotide sequence ID" value="NZ_JBHRSW010000004.1"/>
</dbReference>
<evidence type="ECO:0000313" key="4">
    <source>
        <dbReference type="Proteomes" id="UP001595478"/>
    </source>
</evidence>
<dbReference type="PANTHER" id="PTHR13799:SF14">
    <property type="entry name" value="GTP CYCLOHYDROLASE 1 TYPE 2 HOMOLOG"/>
    <property type="match status" value="1"/>
</dbReference>
<evidence type="ECO:0000256" key="2">
    <source>
        <dbReference type="ARBA" id="ARBA00022723"/>
    </source>
</evidence>
<dbReference type="InterPro" id="IPR036069">
    <property type="entry name" value="DUF34/NIF3_sf"/>
</dbReference>
<gene>
    <name evidence="3" type="ORF">ACFOHL_00630</name>
</gene>
<proteinExistence type="inferred from homology"/>